<dbReference type="SUPFAM" id="SSF48317">
    <property type="entry name" value="Acid phosphatase/Vanadium-dependent haloperoxidase"/>
    <property type="match status" value="1"/>
</dbReference>
<feature type="domain" description="Large ribosomal subunit protein uL2 RNA-binding" evidence="9">
    <location>
        <begin position="450"/>
        <end position="529"/>
    </location>
</feature>
<keyword evidence="2 10" id="KW-0689">Ribosomal protein</keyword>
<protein>
    <recommendedName>
        <fullName evidence="4">Large ribosomal subunit protein uL2</fullName>
    </recommendedName>
    <alternativeName>
        <fullName evidence="5">60S ribosomal protein L8</fullName>
    </alternativeName>
</protein>
<dbReference type="Pfam" id="PF03947">
    <property type="entry name" value="Ribosomal_L2_C"/>
    <property type="match status" value="1"/>
</dbReference>
<dbReference type="InterPro" id="IPR023672">
    <property type="entry name" value="Ribosomal_uL2_arc_euk"/>
</dbReference>
<evidence type="ECO:0000256" key="1">
    <source>
        <dbReference type="ARBA" id="ARBA00005636"/>
    </source>
</evidence>
<dbReference type="InterPro" id="IPR022669">
    <property type="entry name" value="Ribosomal_uL2_C"/>
</dbReference>
<comment type="similarity">
    <text evidence="1">Belongs to the universal ribosomal protein uL2 family.</text>
</comment>
<dbReference type="Proteomes" id="UP000825002">
    <property type="component" value="Unassembled WGS sequence"/>
</dbReference>
<keyword evidence="7" id="KW-0812">Transmembrane</keyword>
<dbReference type="InterPro" id="IPR002171">
    <property type="entry name" value="Ribosomal_uL2"/>
</dbReference>
<dbReference type="InterPro" id="IPR022666">
    <property type="entry name" value="Ribosomal_uL2_RNA-bd_dom"/>
</dbReference>
<evidence type="ECO:0000256" key="4">
    <source>
        <dbReference type="ARBA" id="ARBA00035242"/>
    </source>
</evidence>
<comment type="caution">
    <text evidence="10">The sequence shown here is derived from an EMBL/GenBank/DDBJ whole genome shotgun (WGS) entry which is preliminary data.</text>
</comment>
<dbReference type="SMART" id="SM01382">
    <property type="entry name" value="Ribosomal_L2_C"/>
    <property type="match status" value="1"/>
</dbReference>
<keyword evidence="7" id="KW-1133">Transmembrane helix</keyword>
<evidence type="ECO:0000256" key="3">
    <source>
        <dbReference type="ARBA" id="ARBA00023274"/>
    </source>
</evidence>
<evidence type="ECO:0000256" key="2">
    <source>
        <dbReference type="ARBA" id="ARBA00022980"/>
    </source>
</evidence>
<proteinExistence type="inferred from homology"/>
<dbReference type="SUPFAM" id="SSF50104">
    <property type="entry name" value="Translation proteins SH3-like domain"/>
    <property type="match status" value="1"/>
</dbReference>
<dbReference type="InterPro" id="IPR022671">
    <property type="entry name" value="Ribosomal_uL2_CS"/>
</dbReference>
<dbReference type="PANTHER" id="PTHR13691">
    <property type="entry name" value="RIBOSOMAL PROTEIN L2"/>
    <property type="match status" value="1"/>
</dbReference>
<dbReference type="InterPro" id="IPR014726">
    <property type="entry name" value="Ribosomal_uL2_dom3"/>
</dbReference>
<dbReference type="InterPro" id="IPR008991">
    <property type="entry name" value="Translation_prot_SH3-like_sf"/>
</dbReference>
<name>A0ABQ7S9U0_9ACAR</name>
<feature type="transmembrane region" description="Helical" evidence="7">
    <location>
        <begin position="288"/>
        <end position="307"/>
    </location>
</feature>
<dbReference type="Gene3D" id="2.30.30.30">
    <property type="match status" value="1"/>
</dbReference>
<dbReference type="Pfam" id="PF00181">
    <property type="entry name" value="Ribosomal_L2_N"/>
    <property type="match status" value="1"/>
</dbReference>
<evidence type="ECO:0000313" key="11">
    <source>
        <dbReference type="Proteomes" id="UP000825002"/>
    </source>
</evidence>
<feature type="transmembrane region" description="Helical" evidence="7">
    <location>
        <begin position="192"/>
        <end position="212"/>
    </location>
</feature>
<keyword evidence="11" id="KW-1185">Reference proteome</keyword>
<accession>A0ABQ7S9U0</accession>
<dbReference type="Pfam" id="PF01569">
    <property type="entry name" value="PAP2"/>
    <property type="match status" value="1"/>
</dbReference>
<dbReference type="GO" id="GO:0005840">
    <property type="term" value="C:ribosome"/>
    <property type="evidence" value="ECO:0007669"/>
    <property type="project" value="UniProtKB-KW"/>
</dbReference>
<feature type="region of interest" description="Disordered" evidence="6">
    <location>
        <begin position="650"/>
        <end position="671"/>
    </location>
</feature>
<dbReference type="NCBIfam" id="NF007180">
    <property type="entry name" value="PRK09612.1"/>
    <property type="match status" value="1"/>
</dbReference>
<dbReference type="SMART" id="SM01383">
    <property type="entry name" value="Ribosomal_L2"/>
    <property type="match status" value="1"/>
</dbReference>
<dbReference type="Gene3D" id="4.10.950.10">
    <property type="entry name" value="Ribosomal protein L2, domain 3"/>
    <property type="match status" value="1"/>
</dbReference>
<feature type="transmembrane region" description="Helical" evidence="7">
    <location>
        <begin position="141"/>
        <end position="165"/>
    </location>
</feature>
<dbReference type="InterPro" id="IPR000326">
    <property type="entry name" value="PAP2/HPO"/>
</dbReference>
<feature type="domain" description="Large ribosomal subunit protein uL2 C-terminal" evidence="8">
    <location>
        <begin position="535"/>
        <end position="670"/>
    </location>
</feature>
<dbReference type="EMBL" id="JAIFTH010000203">
    <property type="protein sequence ID" value="KAG9510205.1"/>
    <property type="molecule type" value="Genomic_DNA"/>
</dbReference>
<dbReference type="InterPro" id="IPR036938">
    <property type="entry name" value="PAP2/HPO_sf"/>
</dbReference>
<dbReference type="InterPro" id="IPR014722">
    <property type="entry name" value="Rib_uL2_dom2"/>
</dbReference>
<gene>
    <name evidence="10" type="primary">rpl-2</name>
    <name evidence="10" type="ORF">GZH46_01259</name>
</gene>
<evidence type="ECO:0000313" key="10">
    <source>
        <dbReference type="EMBL" id="KAG9510205.1"/>
    </source>
</evidence>
<evidence type="ECO:0000256" key="5">
    <source>
        <dbReference type="ARBA" id="ARBA00035350"/>
    </source>
</evidence>
<evidence type="ECO:0000256" key="6">
    <source>
        <dbReference type="SAM" id="MobiDB-lite"/>
    </source>
</evidence>
<feature type="transmembrane region" description="Helical" evidence="7">
    <location>
        <begin position="349"/>
        <end position="368"/>
    </location>
</feature>
<dbReference type="SUPFAM" id="SSF50249">
    <property type="entry name" value="Nucleic acid-binding proteins"/>
    <property type="match status" value="1"/>
</dbReference>
<evidence type="ECO:0000259" key="8">
    <source>
        <dbReference type="SMART" id="SM01382"/>
    </source>
</evidence>
<keyword evidence="7" id="KW-0472">Membrane</keyword>
<feature type="transmembrane region" description="Helical" evidence="7">
    <location>
        <begin position="79"/>
        <end position="100"/>
    </location>
</feature>
<dbReference type="Gene3D" id="1.20.144.10">
    <property type="entry name" value="Phosphatidic acid phosphatase type 2/haloperoxidase"/>
    <property type="match status" value="1"/>
</dbReference>
<dbReference type="Gene3D" id="2.40.50.140">
    <property type="entry name" value="Nucleic acid-binding proteins"/>
    <property type="match status" value="1"/>
</dbReference>
<evidence type="ECO:0000256" key="7">
    <source>
        <dbReference type="SAM" id="Phobius"/>
    </source>
</evidence>
<dbReference type="InterPro" id="IPR012340">
    <property type="entry name" value="NA-bd_OB-fold"/>
</dbReference>
<sequence length="697" mass="77674">MDFEMRADTGEQLQQHSSPIRPTIRPIAYGVNQASWQQQSNDNNSHLDLNHRSSSSHRILDSSPSRSNAPKNPYKVDQYSLPVFFLELIVLAALGFLAQLCHYQNHVEPLVEGFYCDDIEYRHILISGKIIKNLMGKTDEFIFIILSFVVPLVLILFCELVNSMFGSLKFRKIRAGCACCQLHSITRRTVRFCGAFMLGYFLTFILADVLSITTGRLRPYFFTACPQAYTECVRSNTAISPISAQPNGAVNSVAESMVHQWVSLSGKKLFDVCQGGDLMLLNGLGNSWPSFPAAISSYICLFVVFYLSYVGTARPFRMIISFLIGGIVILCTVLNIEIVKMHYYHWEDVIGGAVLALLVVIFVVVVYLNRFRDVHYYENQKLFSTRCYVDDQGRPITINGLNKYNNQGTIHAHDIPMKYFHIPRANIRGSPRPITSLSEHTRVIRGQRKGAGGIFKSHNKHRKGAAKLRPVDFSERHGYIKGVIKEIIHDPGRGAPLARVDFRDPYKYRHNKELFLAAEGMYSGQFIYCGRRATLSIGNVLPVGNLPEGTTICNVEEKSGDRGKLARASGGYATVVAHNPDTKKTKIKLPSGAKKTISSTNRAMVGIIAGGGRTEKPILKAGRAYHKYKAKRNCWPKVRGVAMNPVEHPHGGGNHQHIGHASTVRRDASAGRKVGLIAARRTGRIRGGKGTIPKEKD</sequence>
<dbReference type="PANTHER" id="PTHR13691:SF16">
    <property type="entry name" value="LARGE RIBOSOMAL SUBUNIT PROTEIN UL2"/>
    <property type="match status" value="1"/>
</dbReference>
<organism evidence="10 11">
    <name type="scientific">Fragariocoptes setiger</name>
    <dbReference type="NCBI Taxonomy" id="1670756"/>
    <lineage>
        <taxon>Eukaryota</taxon>
        <taxon>Metazoa</taxon>
        <taxon>Ecdysozoa</taxon>
        <taxon>Arthropoda</taxon>
        <taxon>Chelicerata</taxon>
        <taxon>Arachnida</taxon>
        <taxon>Acari</taxon>
        <taxon>Acariformes</taxon>
        <taxon>Trombidiformes</taxon>
        <taxon>Prostigmata</taxon>
        <taxon>Eupodina</taxon>
        <taxon>Eriophyoidea</taxon>
        <taxon>Phytoptidae</taxon>
        <taxon>Fragariocoptes</taxon>
    </lineage>
</organism>
<reference evidence="10 11" key="1">
    <citation type="submission" date="2020-10" db="EMBL/GenBank/DDBJ databases">
        <authorList>
            <person name="Klimov P.B."/>
            <person name="Dyachkov S.M."/>
            <person name="Chetverikov P.E."/>
        </authorList>
    </citation>
    <scope>NUCLEOTIDE SEQUENCE [LARGE SCALE GENOMIC DNA]</scope>
    <source>
        <strain evidence="10">BMOC 18-1129-001#AD2665</strain>
        <tissue evidence="10">Entire mites</tissue>
    </source>
</reference>
<keyword evidence="3" id="KW-0687">Ribonucleoprotein</keyword>
<evidence type="ECO:0000259" key="9">
    <source>
        <dbReference type="SMART" id="SM01383"/>
    </source>
</evidence>
<feature type="transmembrane region" description="Helical" evidence="7">
    <location>
        <begin position="319"/>
        <end position="343"/>
    </location>
</feature>
<dbReference type="PROSITE" id="PS00467">
    <property type="entry name" value="RIBOSOMAL_L2"/>
    <property type="match status" value="1"/>
</dbReference>